<keyword evidence="2" id="KW-1185">Reference proteome</keyword>
<comment type="caution">
    <text evidence="1">The sequence shown here is derived from an EMBL/GenBank/DDBJ whole genome shotgun (WGS) entry which is preliminary data.</text>
</comment>
<evidence type="ECO:0000313" key="1">
    <source>
        <dbReference type="EMBL" id="MFD2467232.1"/>
    </source>
</evidence>
<dbReference type="RefSeq" id="WP_378301698.1">
    <property type="nucleotide sequence ID" value="NZ_JBHUKS010000004.1"/>
</dbReference>
<organism evidence="1 2">
    <name type="scientific">Amycolatopsis silviterrae</name>
    <dbReference type="NCBI Taxonomy" id="1656914"/>
    <lineage>
        <taxon>Bacteria</taxon>
        <taxon>Bacillati</taxon>
        <taxon>Actinomycetota</taxon>
        <taxon>Actinomycetes</taxon>
        <taxon>Pseudonocardiales</taxon>
        <taxon>Pseudonocardiaceae</taxon>
        <taxon>Amycolatopsis</taxon>
    </lineage>
</organism>
<protein>
    <submittedName>
        <fullName evidence="1">Uncharacterized protein</fullName>
    </submittedName>
</protein>
<proteinExistence type="predicted"/>
<gene>
    <name evidence="1" type="ORF">ACFSVL_07505</name>
</gene>
<sequence>MQGERLDGSAQGAAAARGEVFDLEWPQQHRRWIAMVDDTPTGGVYWLGHRTDAGDRAALVGTTLRPDALDGPLGKLMNLVEPVGTMPDRSRVGAAVRQYLSEQNPADWPRVRWTVRDATVDAAVLHFAGAWLAVSDQVAGGHLVTIGTGFSPEGLRFAASSGEEYGVDFTAPLTVTQLHRLPVWQLPQPEKAHADLQRFLA</sequence>
<evidence type="ECO:0000313" key="2">
    <source>
        <dbReference type="Proteomes" id="UP001597483"/>
    </source>
</evidence>
<reference evidence="2" key="1">
    <citation type="journal article" date="2019" name="Int. J. Syst. Evol. Microbiol.">
        <title>The Global Catalogue of Microorganisms (GCM) 10K type strain sequencing project: providing services to taxonomists for standard genome sequencing and annotation.</title>
        <authorList>
            <consortium name="The Broad Institute Genomics Platform"/>
            <consortium name="The Broad Institute Genome Sequencing Center for Infectious Disease"/>
            <person name="Wu L."/>
            <person name="Ma J."/>
        </authorList>
    </citation>
    <scope>NUCLEOTIDE SEQUENCE [LARGE SCALE GENOMIC DNA]</scope>
    <source>
        <strain evidence="2">CGMCC 4.7641</strain>
    </source>
</reference>
<name>A0ABW5H1V8_9PSEU</name>
<accession>A0ABW5H1V8</accession>
<dbReference type="Proteomes" id="UP001597483">
    <property type="component" value="Unassembled WGS sequence"/>
</dbReference>
<dbReference type="EMBL" id="JBHUKS010000004">
    <property type="protein sequence ID" value="MFD2467232.1"/>
    <property type="molecule type" value="Genomic_DNA"/>
</dbReference>